<evidence type="ECO:0000256" key="1">
    <source>
        <dbReference type="SAM" id="SignalP"/>
    </source>
</evidence>
<feature type="signal peptide" evidence="1">
    <location>
        <begin position="1"/>
        <end position="35"/>
    </location>
</feature>
<dbReference type="EMBL" id="JACHHQ010000001">
    <property type="protein sequence ID" value="MBB5198731.1"/>
    <property type="molecule type" value="Genomic_DNA"/>
</dbReference>
<dbReference type="RefSeq" id="WP_168052894.1">
    <property type="nucleotide sequence ID" value="NZ_JAAOZT010000002.1"/>
</dbReference>
<keyword evidence="1" id="KW-0732">Signal</keyword>
<organism evidence="2 3">
    <name type="scientific">Glaciimonas immobilis</name>
    <dbReference type="NCBI Taxonomy" id="728004"/>
    <lineage>
        <taxon>Bacteria</taxon>
        <taxon>Pseudomonadati</taxon>
        <taxon>Pseudomonadota</taxon>
        <taxon>Betaproteobacteria</taxon>
        <taxon>Burkholderiales</taxon>
        <taxon>Oxalobacteraceae</taxon>
        <taxon>Glaciimonas</taxon>
    </lineage>
</organism>
<dbReference type="AlphaFoldDB" id="A0A840RQ36"/>
<gene>
    <name evidence="2" type="ORF">HNR39_000541</name>
</gene>
<reference evidence="2 3" key="1">
    <citation type="submission" date="2020-08" db="EMBL/GenBank/DDBJ databases">
        <title>Genomic Encyclopedia of Type Strains, Phase IV (KMG-IV): sequencing the most valuable type-strain genomes for metagenomic binning, comparative biology and taxonomic classification.</title>
        <authorList>
            <person name="Goeker M."/>
        </authorList>
    </citation>
    <scope>NUCLEOTIDE SEQUENCE [LARGE SCALE GENOMIC DNA]</scope>
    <source>
        <strain evidence="2 3">DSM 23240</strain>
    </source>
</reference>
<keyword evidence="3" id="KW-1185">Reference proteome</keyword>
<evidence type="ECO:0000313" key="2">
    <source>
        <dbReference type="EMBL" id="MBB5198731.1"/>
    </source>
</evidence>
<evidence type="ECO:0000313" key="3">
    <source>
        <dbReference type="Proteomes" id="UP000571084"/>
    </source>
</evidence>
<proteinExistence type="predicted"/>
<name>A0A840RQ36_9BURK</name>
<accession>A0A840RQ36</accession>
<sequence length="196" mass="20663">MVIRHITDTSARILCAGRRVALIATLLLAAGAADATCHVVVSMQSVQLGHLSVASLRPASVAGYRSMGTKNQVINGSCDATQATFRLQFGNLTAIIGKPLVRWGEVGAMQLRIQGASVGGTPVQMKVEGVAASAYAEGVDITQNGVIALDLSRVPEKSRKSFSLQLQLTGLLPDNYSLRSKVLFESSISVQLVGEQ</sequence>
<feature type="chain" id="PRO_5032487259" evidence="1">
    <location>
        <begin position="36"/>
        <end position="196"/>
    </location>
</feature>
<comment type="caution">
    <text evidence="2">The sequence shown here is derived from an EMBL/GenBank/DDBJ whole genome shotgun (WGS) entry which is preliminary data.</text>
</comment>
<dbReference type="Proteomes" id="UP000571084">
    <property type="component" value="Unassembled WGS sequence"/>
</dbReference>
<protein>
    <submittedName>
        <fullName evidence="2">Uncharacterized protein</fullName>
    </submittedName>
</protein>